<organism evidence="1 2">
    <name type="scientific">Endocarpon pusillum</name>
    <dbReference type="NCBI Taxonomy" id="364733"/>
    <lineage>
        <taxon>Eukaryota</taxon>
        <taxon>Fungi</taxon>
        <taxon>Dikarya</taxon>
        <taxon>Ascomycota</taxon>
        <taxon>Pezizomycotina</taxon>
        <taxon>Eurotiomycetes</taxon>
        <taxon>Chaetothyriomycetidae</taxon>
        <taxon>Verrucariales</taxon>
        <taxon>Verrucariaceae</taxon>
        <taxon>Endocarpon</taxon>
    </lineage>
</organism>
<comment type="caution">
    <text evidence="1">The sequence shown here is derived from an EMBL/GenBank/DDBJ whole genome shotgun (WGS) entry which is preliminary data.</text>
</comment>
<keyword evidence="2" id="KW-1185">Reference proteome</keyword>
<sequence length="63" mass="6934">MKQHIFDMASRVIFTIDLGSLSTDEAAKPVSYSTSKVPEERRKDNGAEGIVMLNLVVKYEGCG</sequence>
<dbReference type="EMBL" id="JAACFV010000004">
    <property type="protein sequence ID" value="KAF7513753.1"/>
    <property type="molecule type" value="Genomic_DNA"/>
</dbReference>
<accession>A0A8H7AR82</accession>
<reference evidence="1" key="1">
    <citation type="submission" date="2020-02" db="EMBL/GenBank/DDBJ databases">
        <authorList>
            <person name="Palmer J.M."/>
        </authorList>
    </citation>
    <scope>NUCLEOTIDE SEQUENCE</scope>
    <source>
        <strain evidence="1">EPUS1.4</strain>
        <tissue evidence="1">Thallus</tissue>
    </source>
</reference>
<name>A0A8H7AR82_9EURO</name>
<proteinExistence type="predicted"/>
<dbReference type="Proteomes" id="UP000606974">
    <property type="component" value="Unassembled WGS sequence"/>
</dbReference>
<evidence type="ECO:0000313" key="2">
    <source>
        <dbReference type="Proteomes" id="UP000606974"/>
    </source>
</evidence>
<gene>
    <name evidence="1" type="ORF">GJ744_007804</name>
</gene>
<dbReference type="AlphaFoldDB" id="A0A8H7AR82"/>
<protein>
    <submittedName>
        <fullName evidence="1">Uncharacterized protein</fullName>
    </submittedName>
</protein>
<evidence type="ECO:0000313" key="1">
    <source>
        <dbReference type="EMBL" id="KAF7513753.1"/>
    </source>
</evidence>